<gene>
    <name evidence="3" type="ORF">PACILC2_17210</name>
</gene>
<dbReference type="InterPro" id="IPR001345">
    <property type="entry name" value="PG/BPGM_mutase_AS"/>
</dbReference>
<proteinExistence type="predicted"/>
<name>A0ABQ4N4P9_9BACL</name>
<dbReference type="SMART" id="SM00855">
    <property type="entry name" value="PGAM"/>
    <property type="match status" value="1"/>
</dbReference>
<reference evidence="3 4" key="1">
    <citation type="submission" date="2021-04" db="EMBL/GenBank/DDBJ databases">
        <title>Draft genome sequence of Paenibacillus cisolokensis, LC2-13A.</title>
        <authorList>
            <person name="Uke A."/>
            <person name="Chhe C."/>
            <person name="Baramee S."/>
            <person name="Kosugi A."/>
        </authorList>
    </citation>
    <scope>NUCLEOTIDE SEQUENCE [LARGE SCALE GENOMIC DNA]</scope>
    <source>
        <strain evidence="3 4">LC2-13A</strain>
    </source>
</reference>
<dbReference type="PROSITE" id="PS00175">
    <property type="entry name" value="PG_MUTASE"/>
    <property type="match status" value="1"/>
</dbReference>
<sequence>MMDNNKTVIYLVRHGQTEWNVEHRLQGHQDSPLTELGIKQAEWLGESIQNEQIDVIYSSSSARARRTAEIIRGIRDIDIIDSHELKEIHLGIWEGKAMAEVKELDPEQFDRFWNDPDKFKVQGSETFQEVSDRAINKLRQIISENQGKSVLIVTHTVVVKLIMAYFEERPMKEIWSPPYIHPACLCKVEIETDKPKIVLHGDITHYKEEPDAS</sequence>
<evidence type="ECO:0000313" key="3">
    <source>
        <dbReference type="EMBL" id="GIQ63153.1"/>
    </source>
</evidence>
<keyword evidence="2" id="KW-0413">Isomerase</keyword>
<keyword evidence="4" id="KW-1185">Reference proteome</keyword>
<dbReference type="Pfam" id="PF00300">
    <property type="entry name" value="His_Phos_1"/>
    <property type="match status" value="1"/>
</dbReference>
<dbReference type="CDD" id="cd07067">
    <property type="entry name" value="HP_PGM_like"/>
    <property type="match status" value="1"/>
</dbReference>
<evidence type="ECO:0000313" key="4">
    <source>
        <dbReference type="Proteomes" id="UP000680304"/>
    </source>
</evidence>
<dbReference type="RefSeq" id="WP_244863339.1">
    <property type="nucleotide sequence ID" value="NZ_BOVJ01000056.1"/>
</dbReference>
<dbReference type="PANTHER" id="PTHR48100:SF1">
    <property type="entry name" value="HISTIDINE PHOSPHATASE FAMILY PROTEIN-RELATED"/>
    <property type="match status" value="1"/>
</dbReference>
<dbReference type="PANTHER" id="PTHR48100">
    <property type="entry name" value="BROAD-SPECIFICITY PHOSPHATASE YOR283W-RELATED"/>
    <property type="match status" value="1"/>
</dbReference>
<organism evidence="3 4">
    <name type="scientific">Paenibacillus cisolokensis</name>
    <dbReference type="NCBI Taxonomy" id="1658519"/>
    <lineage>
        <taxon>Bacteria</taxon>
        <taxon>Bacillati</taxon>
        <taxon>Bacillota</taxon>
        <taxon>Bacilli</taxon>
        <taxon>Bacillales</taxon>
        <taxon>Paenibacillaceae</taxon>
        <taxon>Paenibacillus</taxon>
    </lineage>
</organism>
<dbReference type="SUPFAM" id="SSF53254">
    <property type="entry name" value="Phosphoglycerate mutase-like"/>
    <property type="match status" value="1"/>
</dbReference>
<dbReference type="Proteomes" id="UP000680304">
    <property type="component" value="Unassembled WGS sequence"/>
</dbReference>
<evidence type="ECO:0000256" key="1">
    <source>
        <dbReference type="ARBA" id="ARBA00023152"/>
    </source>
</evidence>
<dbReference type="InterPro" id="IPR029033">
    <property type="entry name" value="His_PPase_superfam"/>
</dbReference>
<accession>A0ABQ4N4P9</accession>
<protein>
    <submittedName>
        <fullName evidence="3">Phosphatase</fullName>
    </submittedName>
</protein>
<dbReference type="InterPro" id="IPR013078">
    <property type="entry name" value="His_Pase_superF_clade-1"/>
</dbReference>
<evidence type="ECO:0000256" key="2">
    <source>
        <dbReference type="ARBA" id="ARBA00023235"/>
    </source>
</evidence>
<comment type="caution">
    <text evidence="3">The sequence shown here is derived from an EMBL/GenBank/DDBJ whole genome shotgun (WGS) entry which is preliminary data.</text>
</comment>
<dbReference type="Gene3D" id="3.40.50.1240">
    <property type="entry name" value="Phosphoglycerate mutase-like"/>
    <property type="match status" value="1"/>
</dbReference>
<dbReference type="InterPro" id="IPR050275">
    <property type="entry name" value="PGM_Phosphatase"/>
</dbReference>
<dbReference type="EMBL" id="BOVJ01000056">
    <property type="protein sequence ID" value="GIQ63153.1"/>
    <property type="molecule type" value="Genomic_DNA"/>
</dbReference>
<keyword evidence="1" id="KW-0324">Glycolysis</keyword>